<sequence>MRYFLSVCCFPLPILSNNLTLLRFLPFFSWRASSTFQNTLLHTHCASSNERNKYARRLLLKLVFLVLGKKYCFSSKFLRFCEFFFLSILTRMDYMIGFN</sequence>
<dbReference type="EMBL" id="HBUE01199860">
    <property type="protein sequence ID" value="CAG6529233.1"/>
    <property type="molecule type" value="Transcribed_RNA"/>
</dbReference>
<dbReference type="EMBL" id="HBUE01199870">
    <property type="protein sequence ID" value="CAG6529242.1"/>
    <property type="molecule type" value="Transcribed_RNA"/>
</dbReference>
<dbReference type="EMBL" id="HBUE01199854">
    <property type="protein sequence ID" value="CAG6529227.1"/>
    <property type="molecule type" value="Transcribed_RNA"/>
</dbReference>
<dbReference type="EMBL" id="HBUE01199866">
    <property type="protein sequence ID" value="CAG6529238.1"/>
    <property type="molecule type" value="Transcribed_RNA"/>
</dbReference>
<dbReference type="EMBL" id="HBUE01199856">
    <property type="protein sequence ID" value="CAG6529229.1"/>
    <property type="molecule type" value="Transcribed_RNA"/>
</dbReference>
<dbReference type="EMBL" id="HBUE01306023">
    <property type="protein sequence ID" value="CAG6581023.1"/>
    <property type="molecule type" value="Transcribed_RNA"/>
</dbReference>
<dbReference type="EMBL" id="HBUE01199864">
    <property type="protein sequence ID" value="CAG6529237.1"/>
    <property type="molecule type" value="Transcribed_RNA"/>
</dbReference>
<dbReference type="EMBL" id="HBUE01199858">
    <property type="protein sequence ID" value="CAG6529231.1"/>
    <property type="molecule type" value="Transcribed_RNA"/>
</dbReference>
<reference evidence="1" key="1">
    <citation type="submission" date="2021-05" db="EMBL/GenBank/DDBJ databases">
        <authorList>
            <person name="Alioto T."/>
            <person name="Alioto T."/>
            <person name="Gomez Garrido J."/>
        </authorList>
    </citation>
    <scope>NUCLEOTIDE SEQUENCE</scope>
</reference>
<proteinExistence type="predicted"/>
<dbReference type="EMBL" id="HBUE01306025">
    <property type="protein sequence ID" value="CAG6581024.1"/>
    <property type="molecule type" value="Transcribed_RNA"/>
</dbReference>
<dbReference type="EMBL" id="HBUE01199871">
    <property type="protein sequence ID" value="CAG6529243.1"/>
    <property type="molecule type" value="Transcribed_RNA"/>
</dbReference>
<dbReference type="EMBL" id="HBUE01199862">
    <property type="protein sequence ID" value="CAG6529235.1"/>
    <property type="molecule type" value="Transcribed_RNA"/>
</dbReference>
<dbReference type="EMBL" id="HBUE01306018">
    <property type="protein sequence ID" value="CAG6581018.1"/>
    <property type="molecule type" value="Transcribed_RNA"/>
</dbReference>
<dbReference type="EMBL" id="HBUE01306010">
    <property type="protein sequence ID" value="CAG6581010.1"/>
    <property type="molecule type" value="Transcribed_RNA"/>
</dbReference>
<dbReference type="EMBL" id="HBUE01199859">
    <property type="protein sequence ID" value="CAG6529232.1"/>
    <property type="molecule type" value="Transcribed_RNA"/>
</dbReference>
<dbReference type="EMBL" id="HBUE01306030">
    <property type="protein sequence ID" value="CAG6581029.1"/>
    <property type="molecule type" value="Transcribed_RNA"/>
</dbReference>
<dbReference type="EMBL" id="HBUE01199863">
    <property type="protein sequence ID" value="CAG6529236.1"/>
    <property type="molecule type" value="Transcribed_RNA"/>
</dbReference>
<dbReference type="EMBL" id="HBUE01199852">
    <property type="protein sequence ID" value="CAG6529225.1"/>
    <property type="molecule type" value="Transcribed_RNA"/>
</dbReference>
<dbReference type="EMBL" id="HBUE01199855">
    <property type="protein sequence ID" value="CAG6529228.1"/>
    <property type="molecule type" value="Transcribed_RNA"/>
</dbReference>
<dbReference type="EMBL" id="HBUE01199857">
    <property type="protein sequence ID" value="CAG6529230.1"/>
    <property type="molecule type" value="Transcribed_RNA"/>
</dbReference>
<dbReference type="EMBL" id="HBUE01306021">
    <property type="protein sequence ID" value="CAG6581021.1"/>
    <property type="molecule type" value="Transcribed_RNA"/>
</dbReference>
<dbReference type="EMBL" id="HBUE01306017">
    <property type="protein sequence ID" value="CAG6581017.1"/>
    <property type="molecule type" value="Transcribed_RNA"/>
</dbReference>
<dbReference type="EMBL" id="HBUE01199850">
    <property type="protein sequence ID" value="CAG6529223.1"/>
    <property type="molecule type" value="Transcribed_RNA"/>
</dbReference>
<accession>A0A8D8NXE5</accession>
<dbReference type="EMBL" id="HBUE01306009">
    <property type="protein sequence ID" value="CAG6581009.1"/>
    <property type="molecule type" value="Transcribed_RNA"/>
</dbReference>
<dbReference type="EMBL" id="HBUE01306020">
    <property type="protein sequence ID" value="CAG6581020.1"/>
    <property type="molecule type" value="Transcribed_RNA"/>
</dbReference>
<dbReference type="AlphaFoldDB" id="A0A8D8NXE5"/>
<dbReference type="EMBL" id="HBUE01199868">
    <property type="protein sequence ID" value="CAG6529240.1"/>
    <property type="molecule type" value="Transcribed_RNA"/>
</dbReference>
<dbReference type="EMBL" id="HBUE01199867">
    <property type="protein sequence ID" value="CAG6529239.1"/>
    <property type="molecule type" value="Transcribed_RNA"/>
</dbReference>
<name>A0A8D8NXE5_CULPI</name>
<dbReference type="EMBL" id="HBUE01306029">
    <property type="protein sequence ID" value="CAG6581028.1"/>
    <property type="molecule type" value="Transcribed_RNA"/>
</dbReference>
<dbReference type="EMBL" id="HBUE01306031">
    <property type="protein sequence ID" value="CAG6581030.1"/>
    <property type="molecule type" value="Transcribed_RNA"/>
</dbReference>
<dbReference type="EMBL" id="HBUE01306028">
    <property type="protein sequence ID" value="CAG6581027.1"/>
    <property type="molecule type" value="Transcribed_RNA"/>
</dbReference>
<organism evidence="1">
    <name type="scientific">Culex pipiens</name>
    <name type="common">House mosquito</name>
    <dbReference type="NCBI Taxonomy" id="7175"/>
    <lineage>
        <taxon>Eukaryota</taxon>
        <taxon>Metazoa</taxon>
        <taxon>Ecdysozoa</taxon>
        <taxon>Arthropoda</taxon>
        <taxon>Hexapoda</taxon>
        <taxon>Insecta</taxon>
        <taxon>Pterygota</taxon>
        <taxon>Neoptera</taxon>
        <taxon>Endopterygota</taxon>
        <taxon>Diptera</taxon>
        <taxon>Nematocera</taxon>
        <taxon>Culicoidea</taxon>
        <taxon>Culicidae</taxon>
        <taxon>Culicinae</taxon>
        <taxon>Culicini</taxon>
        <taxon>Culex</taxon>
        <taxon>Culex</taxon>
    </lineage>
</organism>
<dbReference type="EMBL" id="HBUE01306027">
    <property type="protein sequence ID" value="CAG6581026.1"/>
    <property type="molecule type" value="Transcribed_RNA"/>
</dbReference>
<dbReference type="EMBL" id="HBUE01306012">
    <property type="protein sequence ID" value="CAG6581012.1"/>
    <property type="molecule type" value="Transcribed_RNA"/>
</dbReference>
<dbReference type="EMBL" id="HBUE01199853">
    <property type="protein sequence ID" value="CAG6529226.1"/>
    <property type="molecule type" value="Transcribed_RNA"/>
</dbReference>
<dbReference type="EMBL" id="HBUE01306026">
    <property type="protein sequence ID" value="CAG6581025.1"/>
    <property type="molecule type" value="Transcribed_RNA"/>
</dbReference>
<dbReference type="EMBL" id="HBUE01306015">
    <property type="protein sequence ID" value="CAG6581015.1"/>
    <property type="molecule type" value="Transcribed_RNA"/>
</dbReference>
<dbReference type="EMBL" id="HBUE01306013">
    <property type="protein sequence ID" value="CAG6581013.1"/>
    <property type="molecule type" value="Transcribed_RNA"/>
</dbReference>
<dbReference type="EMBL" id="HBUE01199851">
    <property type="protein sequence ID" value="CAG6529224.1"/>
    <property type="molecule type" value="Transcribed_RNA"/>
</dbReference>
<dbReference type="EMBL" id="HBUE01306011">
    <property type="protein sequence ID" value="CAG6581011.1"/>
    <property type="molecule type" value="Transcribed_RNA"/>
</dbReference>
<dbReference type="EMBL" id="HBUE01306014">
    <property type="protein sequence ID" value="CAG6581014.1"/>
    <property type="molecule type" value="Transcribed_RNA"/>
</dbReference>
<dbReference type="EMBL" id="HBUE01199869">
    <property type="protein sequence ID" value="CAG6529241.1"/>
    <property type="molecule type" value="Transcribed_RNA"/>
</dbReference>
<dbReference type="EMBL" id="HBUE01306016">
    <property type="protein sequence ID" value="CAG6581016.1"/>
    <property type="molecule type" value="Transcribed_RNA"/>
</dbReference>
<dbReference type="EMBL" id="HBUE01306019">
    <property type="protein sequence ID" value="CAG6581019.1"/>
    <property type="molecule type" value="Transcribed_RNA"/>
</dbReference>
<dbReference type="EMBL" id="HBUE01199872">
    <property type="protein sequence ID" value="CAG6529244.1"/>
    <property type="molecule type" value="Transcribed_RNA"/>
</dbReference>
<dbReference type="EMBL" id="HBUE01199861">
    <property type="protein sequence ID" value="CAG6529234.1"/>
    <property type="molecule type" value="Transcribed_RNA"/>
</dbReference>
<evidence type="ECO:0000313" key="1">
    <source>
        <dbReference type="EMBL" id="CAG6581019.1"/>
    </source>
</evidence>
<protein>
    <submittedName>
        <fullName evidence="1">(northern house mosquito) hypothetical protein</fullName>
    </submittedName>
</protein>
<dbReference type="EMBL" id="HBUE01306022">
    <property type="protein sequence ID" value="CAG6581022.1"/>
    <property type="molecule type" value="Transcribed_RNA"/>
</dbReference>